<dbReference type="GO" id="GO:0046872">
    <property type="term" value="F:metal ion binding"/>
    <property type="evidence" value="ECO:0007669"/>
    <property type="project" value="UniProtKB-UniRule"/>
</dbReference>
<evidence type="ECO:0000256" key="6">
    <source>
        <dbReference type="ARBA" id="ARBA00022801"/>
    </source>
</evidence>
<keyword evidence="10" id="KW-0614">Plasmid</keyword>
<dbReference type="CDD" id="cd09725">
    <property type="entry name" value="Cas2_I_II_III"/>
    <property type="match status" value="1"/>
</dbReference>
<dbReference type="PANTHER" id="PTHR34405:SF3">
    <property type="entry name" value="CRISPR-ASSOCIATED ENDORIBONUCLEASE CAS2 3"/>
    <property type="match status" value="1"/>
</dbReference>
<name>I3TSN6_TISMK</name>
<comment type="subunit">
    <text evidence="9">Homodimer, forms a heterotetramer with a Cas1 homodimer.</text>
</comment>
<dbReference type="InterPro" id="IPR019199">
    <property type="entry name" value="Virulence_VapD/CRISPR_Cas2"/>
</dbReference>
<dbReference type="PANTHER" id="PTHR34405">
    <property type="entry name" value="CRISPR-ASSOCIATED ENDORIBONUCLEASE CAS2"/>
    <property type="match status" value="1"/>
</dbReference>
<keyword evidence="7 9" id="KW-0460">Magnesium</keyword>
<dbReference type="GO" id="GO:0016787">
    <property type="term" value="F:hydrolase activity"/>
    <property type="evidence" value="ECO:0007669"/>
    <property type="project" value="UniProtKB-KW"/>
</dbReference>
<dbReference type="GO" id="GO:0043571">
    <property type="term" value="P:maintenance of CRISPR repeat elements"/>
    <property type="evidence" value="ECO:0007669"/>
    <property type="project" value="UniProtKB-UniRule"/>
</dbReference>
<evidence type="ECO:0000256" key="9">
    <source>
        <dbReference type="HAMAP-Rule" id="MF_01471"/>
    </source>
</evidence>
<reference evidence="10 11" key="1">
    <citation type="journal article" date="2012" name="J. Am. Chem. Soc.">
        <title>Bacterial biosynthesis and maturation of the didemnin anti-cancer agents.</title>
        <authorList>
            <person name="Xu Y."/>
            <person name="Kersten R.D."/>
            <person name="Nam S.J."/>
            <person name="Lu L."/>
            <person name="Al-Suwailem A.M."/>
            <person name="Zheng H."/>
            <person name="Fenical W."/>
            <person name="Dorrestein P.C."/>
            <person name="Moore B.S."/>
            <person name="Qian P.Y."/>
        </authorList>
    </citation>
    <scope>NUCLEOTIDE SEQUENCE [LARGE SCALE GENOMIC DNA]</scope>
    <source>
        <strain evidence="10 11">KA081020-065</strain>
    </source>
</reference>
<evidence type="ECO:0000256" key="4">
    <source>
        <dbReference type="ARBA" id="ARBA00022723"/>
    </source>
</evidence>
<evidence type="ECO:0000256" key="2">
    <source>
        <dbReference type="ARBA" id="ARBA00009959"/>
    </source>
</evidence>
<feature type="binding site" evidence="9">
    <location>
        <position position="23"/>
    </location>
    <ligand>
        <name>Mg(2+)</name>
        <dbReference type="ChEBI" id="CHEBI:18420"/>
        <note>catalytic</note>
    </ligand>
</feature>
<comment type="similarity">
    <text evidence="2 9">Belongs to the CRISPR-associated endoribonuclease Cas2 protein family.</text>
</comment>
<keyword evidence="6 9" id="KW-0378">Hydrolase</keyword>
<dbReference type="GO" id="GO:0051607">
    <property type="term" value="P:defense response to virus"/>
    <property type="evidence" value="ECO:0007669"/>
    <property type="project" value="UniProtKB-UniRule"/>
</dbReference>
<organism evidence="10 11">
    <name type="scientific">Tistrella mobilis (strain KA081020-065)</name>
    <dbReference type="NCBI Taxonomy" id="1110502"/>
    <lineage>
        <taxon>Bacteria</taxon>
        <taxon>Pseudomonadati</taxon>
        <taxon>Pseudomonadota</taxon>
        <taxon>Alphaproteobacteria</taxon>
        <taxon>Geminicoccales</taxon>
        <taxon>Geminicoccaceae</taxon>
        <taxon>Tistrella</taxon>
    </lineage>
</organism>
<dbReference type="NCBIfam" id="TIGR01573">
    <property type="entry name" value="cas2"/>
    <property type="match status" value="1"/>
</dbReference>
<comment type="function">
    <text evidence="9">CRISPR (clustered regularly interspaced short palindromic repeat), is an adaptive immune system that provides protection against mobile genetic elements (viruses, transposable elements and conjugative plasmids). CRISPR clusters contain sequences complementary to antecedent mobile elements and target invading nucleic acids. CRISPR clusters are transcribed and processed into CRISPR RNA (crRNA). Functions as a ssRNA-specific endoribonuclease. Involved in the integration of spacer DNA into the CRISPR cassette.</text>
</comment>
<evidence type="ECO:0000256" key="7">
    <source>
        <dbReference type="ARBA" id="ARBA00022842"/>
    </source>
</evidence>
<evidence type="ECO:0000256" key="5">
    <source>
        <dbReference type="ARBA" id="ARBA00022759"/>
    </source>
</evidence>
<evidence type="ECO:0000256" key="1">
    <source>
        <dbReference type="ARBA" id="ARBA00001946"/>
    </source>
</evidence>
<keyword evidence="4 9" id="KW-0479">Metal-binding</keyword>
<accession>I3TSN6</accession>
<keyword evidence="11" id="KW-1185">Reference proteome</keyword>
<dbReference type="HAMAP" id="MF_01471">
    <property type="entry name" value="Cas2"/>
    <property type="match status" value="1"/>
</dbReference>
<dbReference type="EMBL" id="CP003237">
    <property type="protein sequence ID" value="AFK55774.1"/>
    <property type="molecule type" value="Genomic_DNA"/>
</dbReference>
<dbReference type="HOGENOM" id="CLU_161124_3_0_5"/>
<keyword evidence="8 9" id="KW-0051">Antiviral defense</keyword>
<dbReference type="KEGG" id="tmo:TMO_a0371"/>
<dbReference type="Proteomes" id="UP000005258">
    <property type="component" value="Plasmid pTM1"/>
</dbReference>
<proteinExistence type="inferred from homology"/>
<dbReference type="Pfam" id="PF09827">
    <property type="entry name" value="CRISPR_Cas2"/>
    <property type="match status" value="1"/>
</dbReference>
<sequence length="105" mass="11864">MPACQQKAALMSETRFVMVYAYDIVADRDRDRIAGLLEDVAVRVQRSVFEIRQTREEADRLIARLTPYLAPGDKLRVYALGATGLDHSRVFGGPPLPEPADYWLL</sequence>
<evidence type="ECO:0000313" key="11">
    <source>
        <dbReference type="Proteomes" id="UP000005258"/>
    </source>
</evidence>
<keyword evidence="3 9" id="KW-0540">Nuclease</keyword>
<geneLocation type="plasmid" evidence="10 11">
    <name>pTM1</name>
</geneLocation>
<evidence type="ECO:0000313" key="10">
    <source>
        <dbReference type="EMBL" id="AFK55774.1"/>
    </source>
</evidence>
<dbReference type="SUPFAM" id="SSF143430">
    <property type="entry name" value="TTP0101/SSO1404-like"/>
    <property type="match status" value="1"/>
</dbReference>
<evidence type="ECO:0000256" key="8">
    <source>
        <dbReference type="ARBA" id="ARBA00023118"/>
    </source>
</evidence>
<keyword evidence="5 9" id="KW-0255">Endonuclease</keyword>
<evidence type="ECO:0000256" key="3">
    <source>
        <dbReference type="ARBA" id="ARBA00022722"/>
    </source>
</evidence>
<dbReference type="GO" id="GO:0004521">
    <property type="term" value="F:RNA endonuclease activity"/>
    <property type="evidence" value="ECO:0007669"/>
    <property type="project" value="InterPro"/>
</dbReference>
<gene>
    <name evidence="9" type="primary">cas2</name>
    <name evidence="10" type="ordered locus">TMO_a0371</name>
</gene>
<dbReference type="InterPro" id="IPR021127">
    <property type="entry name" value="CRISPR_associated_Cas2"/>
</dbReference>
<protein>
    <recommendedName>
        <fullName evidence="9">CRISPR-associated endoribonuclease Cas2</fullName>
        <ecNumber evidence="9">3.1.-.-</ecNumber>
    </recommendedName>
</protein>
<dbReference type="EC" id="3.1.-.-" evidence="9"/>
<comment type="cofactor">
    <cofactor evidence="1 9">
        <name>Mg(2+)</name>
        <dbReference type="ChEBI" id="CHEBI:18420"/>
    </cofactor>
</comment>
<dbReference type="AlphaFoldDB" id="I3TSN6"/>
<dbReference type="Gene3D" id="3.30.70.240">
    <property type="match status" value="1"/>
</dbReference>